<reference evidence="8" key="1">
    <citation type="submission" date="2016-11" db="EMBL/GenBank/DDBJ databases">
        <authorList>
            <person name="Varghese N."/>
            <person name="Submissions S."/>
        </authorList>
    </citation>
    <scope>NUCLEOTIDE SEQUENCE [LARGE SCALE GENOMIC DNA]</scope>
    <source>
        <strain evidence="8">DSM 17659</strain>
    </source>
</reference>
<dbReference type="RefSeq" id="WP_073021600.1">
    <property type="nucleotide sequence ID" value="NZ_FQWF01000014.1"/>
</dbReference>
<dbReference type="STRING" id="229205.SAMN05444372_11418"/>
<proteinExistence type="inferred from homology"/>
<evidence type="ECO:0000256" key="1">
    <source>
        <dbReference type="ARBA" id="ARBA00001947"/>
    </source>
</evidence>
<evidence type="ECO:0000256" key="5">
    <source>
        <dbReference type="RuleBase" id="RU361277"/>
    </source>
</evidence>
<accession>A0A1M5PZQ6</accession>
<dbReference type="FunFam" id="3.40.50.720:FF:000022">
    <property type="entry name" value="Cinnamyl alcohol dehydrogenase"/>
    <property type="match status" value="1"/>
</dbReference>
<dbReference type="InterPro" id="IPR011032">
    <property type="entry name" value="GroES-like_sf"/>
</dbReference>
<dbReference type="InterPro" id="IPR013149">
    <property type="entry name" value="ADH-like_C"/>
</dbReference>
<dbReference type="PANTHER" id="PTHR42683">
    <property type="entry name" value="ALDEHYDE REDUCTASE"/>
    <property type="match status" value="1"/>
</dbReference>
<comment type="similarity">
    <text evidence="5">Belongs to the zinc-containing alcohol dehydrogenase family.</text>
</comment>
<dbReference type="GO" id="GO:0008270">
    <property type="term" value="F:zinc ion binding"/>
    <property type="evidence" value="ECO:0007669"/>
    <property type="project" value="InterPro"/>
</dbReference>
<protein>
    <submittedName>
        <fullName evidence="7">Uncharacterized zinc-type alcohol dehydrogenase-like protein</fullName>
    </submittedName>
</protein>
<keyword evidence="3 5" id="KW-0862">Zinc</keyword>
<name>A0A1M5PZQ6_9FLAO</name>
<evidence type="ECO:0000313" key="7">
    <source>
        <dbReference type="EMBL" id="SHH07172.1"/>
    </source>
</evidence>
<dbReference type="InterPro" id="IPR047109">
    <property type="entry name" value="CAD-like"/>
</dbReference>
<evidence type="ECO:0000256" key="2">
    <source>
        <dbReference type="ARBA" id="ARBA00022723"/>
    </source>
</evidence>
<evidence type="ECO:0000259" key="6">
    <source>
        <dbReference type="SMART" id="SM00829"/>
    </source>
</evidence>
<dbReference type="EMBL" id="FQWF01000014">
    <property type="protein sequence ID" value="SHH07172.1"/>
    <property type="molecule type" value="Genomic_DNA"/>
</dbReference>
<gene>
    <name evidence="7" type="ORF">SAMN05444372_11418</name>
</gene>
<dbReference type="Gene3D" id="3.90.180.10">
    <property type="entry name" value="Medium-chain alcohol dehydrogenases, catalytic domain"/>
    <property type="match status" value="1"/>
</dbReference>
<dbReference type="Pfam" id="PF08240">
    <property type="entry name" value="ADH_N"/>
    <property type="match status" value="1"/>
</dbReference>
<dbReference type="SUPFAM" id="SSF51735">
    <property type="entry name" value="NAD(P)-binding Rossmann-fold domains"/>
    <property type="match status" value="1"/>
</dbReference>
<evidence type="ECO:0000256" key="3">
    <source>
        <dbReference type="ARBA" id="ARBA00022833"/>
    </source>
</evidence>
<keyword evidence="8" id="KW-1185">Reference proteome</keyword>
<dbReference type="PROSITE" id="PS00059">
    <property type="entry name" value="ADH_ZINC"/>
    <property type="match status" value="1"/>
</dbReference>
<sequence>MESEIWTDETKKITSKAYGASGNFIGGKKLELMEIERSQPNSDEVLIEILFCGICHSDIHQVNNDWHNTIYPCVPGHEIIGKIIKKGSSVQKFEIDNIVGIGCMIDSCQNCKSCKAGEEQYCLGVVGPTMTYNGYFKPDGTDYNTFGGFSSHIVVKENFLLSIPSEIEIERAAPIVCAGVTTYSPLKHWGVKAGDTVGIIGIGGLGHMGVMIAKAMGAKVTAITTSEDKRDAARLLGADHVLLSTNEEDMKANETTFDFLLCTIPSSFDINPYVNLLSPRGTIITVGLLGPYETATNNMDVAKYGRSIAGSFIGGIAETQEVLDFCATHNIAPHVEIINIQDVNEAFDHIKNEDVRFRYVIDMKSLQHN</sequence>
<evidence type="ECO:0000313" key="8">
    <source>
        <dbReference type="Proteomes" id="UP000184020"/>
    </source>
</evidence>
<dbReference type="InterPro" id="IPR002328">
    <property type="entry name" value="ADH_Zn_CS"/>
</dbReference>
<dbReference type="Proteomes" id="UP000184020">
    <property type="component" value="Unassembled WGS sequence"/>
</dbReference>
<dbReference type="Pfam" id="PF00107">
    <property type="entry name" value="ADH_zinc_N"/>
    <property type="match status" value="1"/>
</dbReference>
<dbReference type="GO" id="GO:0008106">
    <property type="term" value="F:alcohol dehydrogenase (NADP+) activity"/>
    <property type="evidence" value="ECO:0007669"/>
    <property type="project" value="UniProtKB-ARBA"/>
</dbReference>
<feature type="domain" description="Enoyl reductase (ER)" evidence="6">
    <location>
        <begin position="26"/>
        <end position="361"/>
    </location>
</feature>
<dbReference type="OrthoDB" id="9806940at2"/>
<dbReference type="AlphaFoldDB" id="A0A1M5PZQ6"/>
<dbReference type="SMART" id="SM00829">
    <property type="entry name" value="PKS_ER"/>
    <property type="match status" value="1"/>
</dbReference>
<dbReference type="Gene3D" id="3.40.50.720">
    <property type="entry name" value="NAD(P)-binding Rossmann-like Domain"/>
    <property type="match status" value="1"/>
</dbReference>
<dbReference type="SUPFAM" id="SSF50129">
    <property type="entry name" value="GroES-like"/>
    <property type="match status" value="1"/>
</dbReference>
<dbReference type="InterPro" id="IPR020843">
    <property type="entry name" value="ER"/>
</dbReference>
<keyword evidence="4" id="KW-0560">Oxidoreductase</keyword>
<dbReference type="InterPro" id="IPR013154">
    <property type="entry name" value="ADH-like_N"/>
</dbReference>
<dbReference type="CDD" id="cd05283">
    <property type="entry name" value="CAD1"/>
    <property type="match status" value="1"/>
</dbReference>
<organism evidence="7 8">
    <name type="scientific">Flavobacterium micromati</name>
    <dbReference type="NCBI Taxonomy" id="229205"/>
    <lineage>
        <taxon>Bacteria</taxon>
        <taxon>Pseudomonadati</taxon>
        <taxon>Bacteroidota</taxon>
        <taxon>Flavobacteriia</taxon>
        <taxon>Flavobacteriales</taxon>
        <taxon>Flavobacteriaceae</taxon>
        <taxon>Flavobacterium</taxon>
    </lineage>
</organism>
<comment type="cofactor">
    <cofactor evidence="1 5">
        <name>Zn(2+)</name>
        <dbReference type="ChEBI" id="CHEBI:29105"/>
    </cofactor>
</comment>
<dbReference type="InterPro" id="IPR036291">
    <property type="entry name" value="NAD(P)-bd_dom_sf"/>
</dbReference>
<keyword evidence="2 5" id="KW-0479">Metal-binding</keyword>
<evidence type="ECO:0000256" key="4">
    <source>
        <dbReference type="ARBA" id="ARBA00023002"/>
    </source>
</evidence>